<comment type="caution">
    <text evidence="1">The sequence shown here is derived from an EMBL/GenBank/DDBJ whole genome shotgun (WGS) entry which is preliminary data.</text>
</comment>
<feature type="non-terminal residue" evidence="1">
    <location>
        <position position="1"/>
    </location>
</feature>
<protein>
    <submittedName>
        <fullName evidence="1">Uncharacterized protein</fullName>
    </submittedName>
</protein>
<dbReference type="EMBL" id="AJWZ01009287">
    <property type="protein sequence ID" value="EKC51730.1"/>
    <property type="molecule type" value="Genomic_DNA"/>
</dbReference>
<dbReference type="AlphaFoldDB" id="K1SDI5"/>
<name>K1SDI5_9ZZZZ</name>
<organism evidence="1">
    <name type="scientific">human gut metagenome</name>
    <dbReference type="NCBI Taxonomy" id="408170"/>
    <lineage>
        <taxon>unclassified sequences</taxon>
        <taxon>metagenomes</taxon>
        <taxon>organismal metagenomes</taxon>
    </lineage>
</organism>
<sequence length="63" mass="7232">KQLYKVMDQIVKTDVNEEEIAPFMEDINIDAKVRQIVDSESHKVTNNIGSAGSWHKSVYPQKE</sequence>
<evidence type="ECO:0000313" key="1">
    <source>
        <dbReference type="EMBL" id="EKC51730.1"/>
    </source>
</evidence>
<gene>
    <name evidence="1" type="ORF">OBE_13454</name>
</gene>
<proteinExistence type="predicted"/>
<reference evidence="1" key="1">
    <citation type="journal article" date="2013" name="Environ. Microbiol.">
        <title>Microbiota from the distal guts of lean and obese adolescents exhibit partial functional redundancy besides clear differences in community structure.</title>
        <authorList>
            <person name="Ferrer M."/>
            <person name="Ruiz A."/>
            <person name="Lanza F."/>
            <person name="Haange S.B."/>
            <person name="Oberbach A."/>
            <person name="Till H."/>
            <person name="Bargiela R."/>
            <person name="Campoy C."/>
            <person name="Segura M.T."/>
            <person name="Richter M."/>
            <person name="von Bergen M."/>
            <person name="Seifert J."/>
            <person name="Suarez A."/>
        </authorList>
    </citation>
    <scope>NUCLEOTIDE SEQUENCE</scope>
</reference>
<accession>K1SDI5</accession>